<dbReference type="EMBL" id="AYKG01000045">
    <property type="protein sequence ID" value="ROO25660.1"/>
    <property type="molecule type" value="Genomic_DNA"/>
</dbReference>
<accession>A0A423PJ90</accession>
<keyword evidence="2" id="KW-1185">Reference proteome</keyword>
<dbReference type="Proteomes" id="UP000285310">
    <property type="component" value="Unassembled WGS sequence"/>
</dbReference>
<reference evidence="1 2" key="1">
    <citation type="submission" date="2013-10" db="EMBL/GenBank/DDBJ databases">
        <title>Salinisphaera japonica YTM-1 Genome Sequencing.</title>
        <authorList>
            <person name="Lai Q."/>
            <person name="Li C."/>
            <person name="Shao Z."/>
        </authorList>
    </citation>
    <scope>NUCLEOTIDE SEQUENCE [LARGE SCALE GENOMIC DNA]</scope>
    <source>
        <strain evidence="1 2">YTM-1</strain>
    </source>
</reference>
<organism evidence="1 2">
    <name type="scientific">Salinisphaera japonica YTM-1</name>
    <dbReference type="NCBI Taxonomy" id="1209778"/>
    <lineage>
        <taxon>Bacteria</taxon>
        <taxon>Pseudomonadati</taxon>
        <taxon>Pseudomonadota</taxon>
        <taxon>Gammaproteobacteria</taxon>
        <taxon>Salinisphaerales</taxon>
        <taxon>Salinisphaeraceae</taxon>
        <taxon>Salinisphaera</taxon>
    </lineage>
</organism>
<protein>
    <submittedName>
        <fullName evidence="1">Uncharacterized protein</fullName>
    </submittedName>
</protein>
<evidence type="ECO:0000313" key="1">
    <source>
        <dbReference type="EMBL" id="ROO25660.1"/>
    </source>
</evidence>
<name>A0A423PJ90_9GAMM</name>
<sequence>MSTRVTGAHHMSNYIVGKAFTLQSRSKGLGFRKPKRRYPEKMPAAVFWPERLGIVNI</sequence>
<evidence type="ECO:0000313" key="2">
    <source>
        <dbReference type="Proteomes" id="UP000285310"/>
    </source>
</evidence>
<gene>
    <name evidence="1" type="ORF">SAJA_12655</name>
</gene>
<dbReference type="InParanoid" id="A0A423PJ90"/>
<comment type="caution">
    <text evidence="1">The sequence shown here is derived from an EMBL/GenBank/DDBJ whole genome shotgun (WGS) entry which is preliminary data.</text>
</comment>
<proteinExistence type="predicted"/>
<dbReference type="AlphaFoldDB" id="A0A423PJ90"/>